<dbReference type="RefSeq" id="WP_146601860.1">
    <property type="nucleotide sequence ID" value="NZ_SJPY01000007.1"/>
</dbReference>
<evidence type="ECO:0008006" key="3">
    <source>
        <dbReference type="Google" id="ProtNLM"/>
    </source>
</evidence>
<dbReference type="EMBL" id="SJPY01000007">
    <property type="protein sequence ID" value="TWU37949.1"/>
    <property type="molecule type" value="Genomic_DNA"/>
</dbReference>
<dbReference type="Proteomes" id="UP000315471">
    <property type="component" value="Unassembled WGS sequence"/>
</dbReference>
<dbReference type="AlphaFoldDB" id="A0A5C6DT68"/>
<comment type="caution">
    <text evidence="1">The sequence shown here is derived from an EMBL/GenBank/DDBJ whole genome shotgun (WGS) entry which is preliminary data.</text>
</comment>
<gene>
    <name evidence="1" type="ORF">Q31b_47380</name>
</gene>
<proteinExistence type="predicted"/>
<protein>
    <recommendedName>
        <fullName evidence="3">Thioredoxin domain-containing protein</fullName>
    </recommendedName>
</protein>
<reference evidence="1 2" key="1">
    <citation type="submission" date="2019-02" db="EMBL/GenBank/DDBJ databases">
        <title>Deep-cultivation of Planctomycetes and their phenomic and genomic characterization uncovers novel biology.</title>
        <authorList>
            <person name="Wiegand S."/>
            <person name="Jogler M."/>
            <person name="Boedeker C."/>
            <person name="Pinto D."/>
            <person name="Vollmers J."/>
            <person name="Rivas-Marin E."/>
            <person name="Kohn T."/>
            <person name="Peeters S.H."/>
            <person name="Heuer A."/>
            <person name="Rast P."/>
            <person name="Oberbeckmann S."/>
            <person name="Bunk B."/>
            <person name="Jeske O."/>
            <person name="Meyerdierks A."/>
            <person name="Storesund J.E."/>
            <person name="Kallscheuer N."/>
            <person name="Luecker S."/>
            <person name="Lage O.M."/>
            <person name="Pohl T."/>
            <person name="Merkel B.J."/>
            <person name="Hornburger P."/>
            <person name="Mueller R.-W."/>
            <person name="Bruemmer F."/>
            <person name="Labrenz M."/>
            <person name="Spormann A.M."/>
            <person name="Op Den Camp H."/>
            <person name="Overmann J."/>
            <person name="Amann R."/>
            <person name="Jetten M.S.M."/>
            <person name="Mascher T."/>
            <person name="Medema M.H."/>
            <person name="Devos D.P."/>
            <person name="Kaster A.-K."/>
            <person name="Ovreas L."/>
            <person name="Rohde M."/>
            <person name="Galperin M.Y."/>
            <person name="Jogler C."/>
        </authorList>
    </citation>
    <scope>NUCLEOTIDE SEQUENCE [LARGE SCALE GENOMIC DNA]</scope>
    <source>
        <strain evidence="1 2">Q31b</strain>
    </source>
</reference>
<sequence>MKSLQHNIAIIGGIICFASCISCTTHDRSDDFGSKQINWIPYSHDELLLRNESGEATAVLYFANHMASADPKGGLISQEVTRSLATTKLPIMSADLTSGQSGVWRLVKEDGVDAMPVLVLYSGESGETPVVFRPLDPKSAIVSAIERMARKKQSNGEI</sequence>
<evidence type="ECO:0000313" key="1">
    <source>
        <dbReference type="EMBL" id="TWU37949.1"/>
    </source>
</evidence>
<evidence type="ECO:0000313" key="2">
    <source>
        <dbReference type="Proteomes" id="UP000315471"/>
    </source>
</evidence>
<accession>A0A5C6DT68</accession>
<keyword evidence="2" id="KW-1185">Reference proteome</keyword>
<name>A0A5C6DT68_9BACT</name>
<organism evidence="1 2">
    <name type="scientific">Novipirellula aureliae</name>
    <dbReference type="NCBI Taxonomy" id="2527966"/>
    <lineage>
        <taxon>Bacteria</taxon>
        <taxon>Pseudomonadati</taxon>
        <taxon>Planctomycetota</taxon>
        <taxon>Planctomycetia</taxon>
        <taxon>Pirellulales</taxon>
        <taxon>Pirellulaceae</taxon>
        <taxon>Novipirellula</taxon>
    </lineage>
</organism>